<keyword evidence="5" id="KW-0456">Lyase</keyword>
<evidence type="ECO:0000259" key="4">
    <source>
        <dbReference type="Pfam" id="PF00330"/>
    </source>
</evidence>
<sequence length="155" mass="16207">LDGQRFELKDGAVLIAAITSCTNTSNPSVMLGAGLLARNAHRRGLTAKPWVKTSLAPGSRVVTDYYRKAGLLSELAAVGFELVGYGCTTCIGNSGPLKNEISAAVKAGDITACSVLSGNRNFEGRVHPEVRMNFLASPPLVVAYALAGTLDIDLT</sequence>
<dbReference type="SUPFAM" id="SSF53732">
    <property type="entry name" value="Aconitase iron-sulfur domain"/>
    <property type="match status" value="1"/>
</dbReference>
<keyword evidence="3" id="KW-0411">Iron-sulfur</keyword>
<feature type="non-terminal residue" evidence="5">
    <location>
        <position position="1"/>
    </location>
</feature>
<evidence type="ECO:0000313" key="5">
    <source>
        <dbReference type="EMBL" id="EQD56671.1"/>
    </source>
</evidence>
<dbReference type="PRINTS" id="PR00415">
    <property type="entry name" value="ACONITASE"/>
</dbReference>
<feature type="domain" description="Aconitase/3-isopropylmalate dehydratase large subunit alpha/beta/alpha" evidence="4">
    <location>
        <begin position="4"/>
        <end position="148"/>
    </location>
</feature>
<dbReference type="InterPro" id="IPR018136">
    <property type="entry name" value="Aconitase_4Fe-4S_BS"/>
</dbReference>
<dbReference type="EC" id="4.2.1.-" evidence="5"/>
<evidence type="ECO:0000256" key="1">
    <source>
        <dbReference type="ARBA" id="ARBA00022723"/>
    </source>
</evidence>
<comment type="caution">
    <text evidence="5">The sequence shown here is derived from an EMBL/GenBank/DDBJ whole genome shotgun (WGS) entry which is preliminary data.</text>
</comment>
<dbReference type="InterPro" id="IPR036008">
    <property type="entry name" value="Aconitase_4Fe-4S_dom"/>
</dbReference>
<dbReference type="GO" id="GO:0016829">
    <property type="term" value="F:lyase activity"/>
    <property type="evidence" value="ECO:0007669"/>
    <property type="project" value="UniProtKB-KW"/>
</dbReference>
<dbReference type="AlphaFoldDB" id="T1A7P5"/>
<name>T1A7P5_9ZZZZ</name>
<evidence type="ECO:0000256" key="3">
    <source>
        <dbReference type="ARBA" id="ARBA00023014"/>
    </source>
</evidence>
<keyword evidence="1" id="KW-0479">Metal-binding</keyword>
<gene>
    <name evidence="5" type="ORF">B2A_05144</name>
</gene>
<evidence type="ECO:0000256" key="2">
    <source>
        <dbReference type="ARBA" id="ARBA00023004"/>
    </source>
</evidence>
<reference evidence="5" key="1">
    <citation type="submission" date="2013-08" db="EMBL/GenBank/DDBJ databases">
        <authorList>
            <person name="Mendez C."/>
            <person name="Richter M."/>
            <person name="Ferrer M."/>
            <person name="Sanchez J."/>
        </authorList>
    </citation>
    <scope>NUCLEOTIDE SEQUENCE</scope>
</reference>
<dbReference type="PROSITE" id="PS01244">
    <property type="entry name" value="ACONITASE_2"/>
    <property type="match status" value="1"/>
</dbReference>
<reference evidence="5" key="2">
    <citation type="journal article" date="2014" name="ISME J.">
        <title>Microbial stratification in low pH oxic and suboxic macroscopic growths along an acid mine drainage.</title>
        <authorList>
            <person name="Mendez-Garcia C."/>
            <person name="Mesa V."/>
            <person name="Sprenger R.R."/>
            <person name="Richter M."/>
            <person name="Diez M.S."/>
            <person name="Solano J."/>
            <person name="Bargiela R."/>
            <person name="Golyshina O.V."/>
            <person name="Manteca A."/>
            <person name="Ramos J.L."/>
            <person name="Gallego J.R."/>
            <person name="Llorente I."/>
            <person name="Martins Dos Santos V.A."/>
            <person name="Jensen O.N."/>
            <person name="Pelaez A.I."/>
            <person name="Sanchez J."/>
            <person name="Ferrer M."/>
        </authorList>
    </citation>
    <scope>NUCLEOTIDE SEQUENCE</scope>
</reference>
<dbReference type="InterPro" id="IPR006249">
    <property type="entry name" value="Aconitase/IRP2"/>
</dbReference>
<protein>
    <submittedName>
        <fullName evidence="5">Aconitase/3-isopropylmalate dehydratase large subunit, alpha/beta/alpha domain protein</fullName>
        <ecNumber evidence="5">4.2.1.-</ecNumber>
    </submittedName>
</protein>
<dbReference type="EMBL" id="AUZZ01003539">
    <property type="protein sequence ID" value="EQD56671.1"/>
    <property type="molecule type" value="Genomic_DNA"/>
</dbReference>
<feature type="non-terminal residue" evidence="5">
    <location>
        <position position="155"/>
    </location>
</feature>
<proteinExistence type="predicted"/>
<dbReference type="InterPro" id="IPR001030">
    <property type="entry name" value="Acoase/IPM_deHydtase_lsu_aba"/>
</dbReference>
<accession>T1A7P5</accession>
<dbReference type="GO" id="GO:0051536">
    <property type="term" value="F:iron-sulfur cluster binding"/>
    <property type="evidence" value="ECO:0007669"/>
    <property type="project" value="UniProtKB-KW"/>
</dbReference>
<dbReference type="PANTHER" id="PTHR11670">
    <property type="entry name" value="ACONITASE/IRON-RESPONSIVE ELEMENT FAMILY MEMBER"/>
    <property type="match status" value="1"/>
</dbReference>
<organism evidence="5">
    <name type="scientific">mine drainage metagenome</name>
    <dbReference type="NCBI Taxonomy" id="410659"/>
    <lineage>
        <taxon>unclassified sequences</taxon>
        <taxon>metagenomes</taxon>
        <taxon>ecological metagenomes</taxon>
    </lineage>
</organism>
<dbReference type="Gene3D" id="3.30.499.10">
    <property type="entry name" value="Aconitase, domain 3"/>
    <property type="match status" value="1"/>
</dbReference>
<keyword evidence="2" id="KW-0408">Iron</keyword>
<dbReference type="Pfam" id="PF00330">
    <property type="entry name" value="Aconitase"/>
    <property type="match status" value="1"/>
</dbReference>
<dbReference type="GO" id="GO:0046872">
    <property type="term" value="F:metal ion binding"/>
    <property type="evidence" value="ECO:0007669"/>
    <property type="project" value="UniProtKB-KW"/>
</dbReference>
<dbReference type="InterPro" id="IPR015931">
    <property type="entry name" value="Acnase/IPM_dHydase_lsu_aba_1/3"/>
</dbReference>
<dbReference type="PROSITE" id="PS00450">
    <property type="entry name" value="ACONITASE_1"/>
    <property type="match status" value="1"/>
</dbReference>